<dbReference type="RefSeq" id="WP_129222631.1">
    <property type="nucleotide sequence ID" value="NZ_QYBB01000001.1"/>
</dbReference>
<name>A0A4Q2UB03_9HYPH</name>
<proteinExistence type="predicted"/>
<organism evidence="1 2">
    <name type="scientific">Lichenibacterium minor</name>
    <dbReference type="NCBI Taxonomy" id="2316528"/>
    <lineage>
        <taxon>Bacteria</taxon>
        <taxon>Pseudomonadati</taxon>
        <taxon>Pseudomonadota</taxon>
        <taxon>Alphaproteobacteria</taxon>
        <taxon>Hyphomicrobiales</taxon>
        <taxon>Lichenihabitantaceae</taxon>
        <taxon>Lichenibacterium</taxon>
    </lineage>
</organism>
<reference evidence="1 2" key="1">
    <citation type="submission" date="2018-12" db="EMBL/GenBank/DDBJ databases">
        <authorList>
            <person name="Grouzdev D.S."/>
            <person name="Krutkina M.S."/>
        </authorList>
    </citation>
    <scope>NUCLEOTIDE SEQUENCE [LARGE SCALE GENOMIC DNA]</scope>
    <source>
        <strain evidence="1 2">RmlP026</strain>
    </source>
</reference>
<keyword evidence="2" id="KW-1185">Reference proteome</keyword>
<dbReference type="Proteomes" id="UP000290759">
    <property type="component" value="Unassembled WGS sequence"/>
</dbReference>
<accession>A0A4Q2UB03</accession>
<reference evidence="1 2" key="2">
    <citation type="submission" date="2019-02" db="EMBL/GenBank/DDBJ databases">
        <title>'Lichenibacterium ramalinii' gen. nov. sp. nov., 'Lichenibacterium minor' gen. nov. sp. nov.</title>
        <authorList>
            <person name="Pankratov T."/>
        </authorList>
    </citation>
    <scope>NUCLEOTIDE SEQUENCE [LARGE SCALE GENOMIC DNA]</scope>
    <source>
        <strain evidence="1 2">RmlP026</strain>
    </source>
</reference>
<evidence type="ECO:0000313" key="1">
    <source>
        <dbReference type="EMBL" id="RYC33772.1"/>
    </source>
</evidence>
<dbReference type="EMBL" id="QYBB01000001">
    <property type="protein sequence ID" value="RYC33772.1"/>
    <property type="molecule type" value="Genomic_DNA"/>
</dbReference>
<gene>
    <name evidence="1" type="ORF">D3273_00510</name>
</gene>
<dbReference type="OrthoDB" id="7987917at2"/>
<evidence type="ECO:0000313" key="2">
    <source>
        <dbReference type="Proteomes" id="UP000290759"/>
    </source>
</evidence>
<dbReference type="AlphaFoldDB" id="A0A4Q2UB03"/>
<sequence>MRALLERSRSARTAVAVLALGAVFGLARAATAGDDLGLRRDTLWPEPQPAIRLVDVPAASPVRHRHARRIWAASPSRPLRIAVGRHRHRIAVADVPRARARGTVARHPVLVERQAVFPRLIVLPKPARPALVTIYQDRTLRDGDAVMMADGIHVFRGMGAWPHRPHDFVRLTFAAALDWHLRHTLDVLDRNPPTRWSSMGAAAG</sequence>
<protein>
    <submittedName>
        <fullName evidence="1">Uncharacterized protein</fullName>
    </submittedName>
</protein>
<comment type="caution">
    <text evidence="1">The sequence shown here is derived from an EMBL/GenBank/DDBJ whole genome shotgun (WGS) entry which is preliminary data.</text>
</comment>